<dbReference type="GO" id="GO:0030246">
    <property type="term" value="F:carbohydrate binding"/>
    <property type="evidence" value="ECO:0007669"/>
    <property type="project" value="UniProtKB-KW"/>
</dbReference>
<keyword evidence="5" id="KW-1003">Cell membrane</keyword>
<sequence>MFLFKLLSVSLLFFFILSFSATSEDLGFEYSGFRNAQNLSLSGMADATPGGLLSLTNTDSKHQLGHCFYSGPVQFSSNSSSSVNMGNTTSVVSFSTTFVFAIVSESKVSGQGLAFVIAPQRGLPGALANQYLGLFNDSNNGNPENHVFAVELDTIKNVEYDIDDNHVGIDINGLKSVRAESAKYYTDKNGRYKNLSLISGQAMQVWVEYDGSQKQINVTIAPFEVRKPDVPLLSLYQDLSTVFKNSMYLGFSASTQTVETFHYVLGWSFKINGVAQEFDLSSFPELPKPEKKAMMLTVVLSIIIPIVVIITICLGIFFFLRKKKFAELIEGWEEIYGTHRFSFKELYKATNGFGEAEIIGRGAFGEVYRGVLPTSRKEVAIKKVTHDSTHGLQQFLAEIVSIGKVRHRNLLHLYGYCRRKGELLLVYEFLSCGSLEKFIFPSSSSASSSVSSRATLNWCQRFKIIKGVTSGLVYLHEECEKVVIHRDVKASNVLLDAEMNPKLGDFGLAVLFDHGTIDAPISRICGTPGYIAPEMNRSGIASMSTDVYAFGVFLLEVACGKRPVQIKTDVTGVRSIYLVDLVLSCWRKGTIRETIDPSFVSEYVAEEIELVLKLGLLCTHTNSDLRPTMRQVMQYLNGDAALLQTDLWALETSDTLSQVFSRVNMGDLYPCGIGSTFSGSSSTPNDLHNQEYRDSGGGLPTQNLYRIPCSYVKVKLASKLPGVELFIASTPVQFFLNSQLYITKFKAVTLAASIEDLGFEYNGFRNAKNLHLDGMADIAPDGILRLTNTETKYGVGHCFYSNPVQFNSSSSSASANGNTTATAVSFSTTFIFAIVSESEVSGQGLAFVIAPEIGLPGARGNQYLGLFNEVNNGKPENHVFAVELDTSRDVEYDNDNNHVGVNINGLKSVQQKLARYYTGKNGGSKKLVLKSGRPMQVWVEYDGSQKHLNVTIAPIEVDKPNVPLISFHQDLSTVLLDTMYVGFSSSTRTAQTFHYILGWSFQINGDAQGLEISSLPKLPEVQSKTLTIVLSIVISSVVLIAICLGIFLFLRKRKFTELVEDWEQIYGTHRFTYKDLYTATKGFAEKEIIGSGAFGKVYRGVLASSKMEVAVKKVSHDSSRGMQQFIAEIVSIGKLRHRNLVQLYGYCRRKGELLLVYEFLSCGSLEKFIFPSCSEAASSSPRAILNWTQRFDVIKGVASGLVYLHEEWEKVVIHRDVKASNVLLDSEMNPKLGDFGLAMLFDHGTGDALTSRVVGTPGYIAPEMTRSGFASTSTDVYSFGVFLLEVACGKRPVEVITDSTGEHLVYLVDLVLSRWRKGIILETIDPIFRNEYVAEEIELVLKLGLLCTHTNPEFRPTMRQVMQYLNGDAALLQTDLWALETSDTINLAFRSPRARLGDLYPYGVDSTTTGLSSTASGTVMSSTR</sequence>
<evidence type="ECO:0000256" key="10">
    <source>
        <dbReference type="ARBA" id="ARBA00022734"/>
    </source>
</evidence>
<dbReference type="SMART" id="SM00220">
    <property type="entry name" value="S_TKc"/>
    <property type="match status" value="2"/>
</dbReference>
<dbReference type="EC" id="2.7.11.1" evidence="4"/>
<evidence type="ECO:0000256" key="4">
    <source>
        <dbReference type="ARBA" id="ARBA00012513"/>
    </source>
</evidence>
<evidence type="ECO:0000256" key="3">
    <source>
        <dbReference type="ARBA" id="ARBA00010217"/>
    </source>
</evidence>
<keyword evidence="14 21" id="KW-1133">Transmembrane helix</keyword>
<dbReference type="InterPro" id="IPR013320">
    <property type="entry name" value="ConA-like_dom_sf"/>
</dbReference>
<dbReference type="SUPFAM" id="SSF56112">
    <property type="entry name" value="Protein kinase-like (PK-like)"/>
    <property type="match status" value="2"/>
</dbReference>
<dbReference type="InterPro" id="IPR050528">
    <property type="entry name" value="L-type_Lectin-RKs"/>
</dbReference>
<evidence type="ECO:0000256" key="14">
    <source>
        <dbReference type="ARBA" id="ARBA00022989"/>
    </source>
</evidence>
<dbReference type="Pfam" id="PF00139">
    <property type="entry name" value="Lectin_legB"/>
    <property type="match status" value="2"/>
</dbReference>
<feature type="domain" description="Protein kinase" evidence="23">
    <location>
        <begin position="353"/>
        <end position="642"/>
    </location>
</feature>
<evidence type="ECO:0000256" key="9">
    <source>
        <dbReference type="ARBA" id="ARBA00022729"/>
    </source>
</evidence>
<dbReference type="Gene3D" id="3.30.200.20">
    <property type="entry name" value="Phosphorylase Kinase, domain 1"/>
    <property type="match status" value="2"/>
</dbReference>
<dbReference type="GO" id="GO:0005524">
    <property type="term" value="F:ATP binding"/>
    <property type="evidence" value="ECO:0007669"/>
    <property type="project" value="UniProtKB-UniRule"/>
</dbReference>
<keyword evidence="17" id="KW-0325">Glycoprotein</keyword>
<accession>A0A4Y7KU89</accession>
<dbReference type="GO" id="GO:0004674">
    <property type="term" value="F:protein serine/threonine kinase activity"/>
    <property type="evidence" value="ECO:0007669"/>
    <property type="project" value="UniProtKB-KW"/>
</dbReference>
<dbReference type="InterPro" id="IPR011009">
    <property type="entry name" value="Kinase-like_dom_sf"/>
</dbReference>
<comment type="catalytic activity">
    <reaction evidence="18">
        <text>L-threonyl-[protein] + ATP = O-phospho-L-threonyl-[protein] + ADP + H(+)</text>
        <dbReference type="Rhea" id="RHEA:46608"/>
        <dbReference type="Rhea" id="RHEA-COMP:11060"/>
        <dbReference type="Rhea" id="RHEA-COMP:11605"/>
        <dbReference type="ChEBI" id="CHEBI:15378"/>
        <dbReference type="ChEBI" id="CHEBI:30013"/>
        <dbReference type="ChEBI" id="CHEBI:30616"/>
        <dbReference type="ChEBI" id="CHEBI:61977"/>
        <dbReference type="ChEBI" id="CHEBI:456216"/>
        <dbReference type="EC" id="2.7.11.1"/>
    </reaction>
</comment>
<comment type="similarity">
    <text evidence="3">In the C-terminal section; belongs to the protein kinase superfamily. Ser/Thr protein kinase family.</text>
</comment>
<evidence type="ECO:0000256" key="22">
    <source>
        <dbReference type="SAM" id="SignalP"/>
    </source>
</evidence>
<dbReference type="PROSITE" id="PS00108">
    <property type="entry name" value="PROTEIN_KINASE_ST"/>
    <property type="match status" value="2"/>
</dbReference>
<dbReference type="Proteomes" id="UP000316621">
    <property type="component" value="Chromosome 9"/>
</dbReference>
<dbReference type="FunFam" id="1.10.510.10:FF:000108">
    <property type="entry name" value="L-type lectin-domain containing receptor kinase S.4"/>
    <property type="match status" value="2"/>
</dbReference>
<feature type="chain" id="PRO_5021440897" description="non-specific serine/threonine protein kinase" evidence="22">
    <location>
        <begin position="24"/>
        <end position="1424"/>
    </location>
</feature>
<keyword evidence="8 21" id="KW-0812">Transmembrane</keyword>
<feature type="domain" description="Protein kinase" evidence="23">
    <location>
        <begin position="1083"/>
        <end position="1371"/>
    </location>
</feature>
<feature type="signal peptide" evidence="22">
    <location>
        <begin position="1"/>
        <end position="23"/>
    </location>
</feature>
<evidence type="ECO:0000313" key="24">
    <source>
        <dbReference type="EMBL" id="RZC75920.1"/>
    </source>
</evidence>
<evidence type="ECO:0000256" key="1">
    <source>
        <dbReference type="ARBA" id="ARBA00004251"/>
    </source>
</evidence>
<keyword evidence="15 21" id="KW-0472">Membrane</keyword>
<feature type="binding site" evidence="20">
    <location>
        <position position="383"/>
    </location>
    <ligand>
        <name>ATP</name>
        <dbReference type="ChEBI" id="CHEBI:30616"/>
    </ligand>
</feature>
<evidence type="ECO:0000256" key="13">
    <source>
        <dbReference type="ARBA" id="ARBA00022840"/>
    </source>
</evidence>
<dbReference type="OMA" id="LENEQWP"/>
<dbReference type="FunFam" id="2.60.120.200:FF:000051">
    <property type="entry name" value="L-type lectin-domain containing receptor kinase V.9"/>
    <property type="match status" value="1"/>
</dbReference>
<evidence type="ECO:0000256" key="11">
    <source>
        <dbReference type="ARBA" id="ARBA00022741"/>
    </source>
</evidence>
<keyword evidence="9 22" id="KW-0732">Signal</keyword>
<dbReference type="Gramene" id="RZC75920">
    <property type="protein sequence ID" value="RZC75920"/>
    <property type="gene ID" value="C5167_000690"/>
</dbReference>
<evidence type="ECO:0000256" key="2">
    <source>
        <dbReference type="ARBA" id="ARBA00008536"/>
    </source>
</evidence>
<evidence type="ECO:0000256" key="15">
    <source>
        <dbReference type="ARBA" id="ARBA00023136"/>
    </source>
</evidence>
<dbReference type="PROSITE" id="PS50011">
    <property type="entry name" value="PROTEIN_KINASE_DOM"/>
    <property type="match status" value="2"/>
</dbReference>
<keyword evidence="12" id="KW-0418">Kinase</keyword>
<dbReference type="PANTHER" id="PTHR27007">
    <property type="match status" value="1"/>
</dbReference>
<name>A0A4Y7KU89_PAPSO</name>
<dbReference type="InterPro" id="IPR017441">
    <property type="entry name" value="Protein_kinase_ATP_BS"/>
</dbReference>
<dbReference type="Pfam" id="PF00069">
    <property type="entry name" value="Pkinase"/>
    <property type="match status" value="2"/>
</dbReference>
<dbReference type="CDD" id="cd14066">
    <property type="entry name" value="STKc_IRAK"/>
    <property type="match status" value="2"/>
</dbReference>
<protein>
    <recommendedName>
        <fullName evidence="4">non-specific serine/threonine protein kinase</fullName>
        <ecNumber evidence="4">2.7.11.1</ecNumber>
    </recommendedName>
</protein>
<evidence type="ECO:0000256" key="18">
    <source>
        <dbReference type="ARBA" id="ARBA00047899"/>
    </source>
</evidence>
<evidence type="ECO:0000256" key="21">
    <source>
        <dbReference type="SAM" id="Phobius"/>
    </source>
</evidence>
<evidence type="ECO:0000256" key="5">
    <source>
        <dbReference type="ARBA" id="ARBA00022475"/>
    </source>
</evidence>
<dbReference type="FunFam" id="2.60.120.200:FF:000096">
    <property type="entry name" value="L-type lectin-domain containing receptor kinase V.9"/>
    <property type="match status" value="1"/>
</dbReference>
<evidence type="ECO:0000256" key="12">
    <source>
        <dbReference type="ARBA" id="ARBA00022777"/>
    </source>
</evidence>
<evidence type="ECO:0000256" key="20">
    <source>
        <dbReference type="PROSITE-ProRule" id="PRU10141"/>
    </source>
</evidence>
<reference evidence="24 25" key="1">
    <citation type="journal article" date="2018" name="Science">
        <title>The opium poppy genome and morphinan production.</title>
        <authorList>
            <person name="Guo L."/>
            <person name="Winzer T."/>
            <person name="Yang X."/>
            <person name="Li Y."/>
            <person name="Ning Z."/>
            <person name="He Z."/>
            <person name="Teodor R."/>
            <person name="Lu Y."/>
            <person name="Bowser T.A."/>
            <person name="Graham I.A."/>
            <person name="Ye K."/>
        </authorList>
    </citation>
    <scope>NUCLEOTIDE SEQUENCE [LARGE SCALE GENOMIC DNA]</scope>
    <source>
        <strain evidence="25">cv. HN1</strain>
        <tissue evidence="24">Leaves</tissue>
    </source>
</reference>
<keyword evidence="10" id="KW-0430">Lectin</keyword>
<evidence type="ECO:0000256" key="19">
    <source>
        <dbReference type="ARBA" id="ARBA00048679"/>
    </source>
</evidence>
<comment type="similarity">
    <text evidence="2">In the N-terminal section; belongs to the leguminous lectin family.</text>
</comment>
<evidence type="ECO:0000256" key="6">
    <source>
        <dbReference type="ARBA" id="ARBA00022527"/>
    </source>
</evidence>
<keyword evidence="7" id="KW-0808">Transferase</keyword>
<evidence type="ECO:0000256" key="17">
    <source>
        <dbReference type="ARBA" id="ARBA00023180"/>
    </source>
</evidence>
<evidence type="ECO:0000313" key="25">
    <source>
        <dbReference type="Proteomes" id="UP000316621"/>
    </source>
</evidence>
<dbReference type="Gene3D" id="1.10.510.10">
    <property type="entry name" value="Transferase(Phosphotransferase) domain 1"/>
    <property type="match status" value="2"/>
</dbReference>
<feature type="transmembrane region" description="Helical" evidence="21">
    <location>
        <begin position="293"/>
        <end position="320"/>
    </location>
</feature>
<gene>
    <name evidence="24" type="ORF">C5167_000690</name>
</gene>
<organism evidence="24 25">
    <name type="scientific">Papaver somniferum</name>
    <name type="common">Opium poppy</name>
    <dbReference type="NCBI Taxonomy" id="3469"/>
    <lineage>
        <taxon>Eukaryota</taxon>
        <taxon>Viridiplantae</taxon>
        <taxon>Streptophyta</taxon>
        <taxon>Embryophyta</taxon>
        <taxon>Tracheophyta</taxon>
        <taxon>Spermatophyta</taxon>
        <taxon>Magnoliopsida</taxon>
        <taxon>Ranunculales</taxon>
        <taxon>Papaveraceae</taxon>
        <taxon>Papaveroideae</taxon>
        <taxon>Papaver</taxon>
    </lineage>
</organism>
<evidence type="ECO:0000256" key="7">
    <source>
        <dbReference type="ARBA" id="ARBA00022679"/>
    </source>
</evidence>
<evidence type="ECO:0000259" key="23">
    <source>
        <dbReference type="PROSITE" id="PS50011"/>
    </source>
</evidence>
<keyword evidence="13 20" id="KW-0067">ATP-binding</keyword>
<dbReference type="PROSITE" id="PS00107">
    <property type="entry name" value="PROTEIN_KINASE_ATP"/>
    <property type="match status" value="2"/>
</dbReference>
<comment type="catalytic activity">
    <reaction evidence="19">
        <text>L-seryl-[protein] + ATP = O-phospho-L-seryl-[protein] + ADP + H(+)</text>
        <dbReference type="Rhea" id="RHEA:17989"/>
        <dbReference type="Rhea" id="RHEA-COMP:9863"/>
        <dbReference type="Rhea" id="RHEA-COMP:11604"/>
        <dbReference type="ChEBI" id="CHEBI:15378"/>
        <dbReference type="ChEBI" id="CHEBI:29999"/>
        <dbReference type="ChEBI" id="CHEBI:30616"/>
        <dbReference type="ChEBI" id="CHEBI:83421"/>
        <dbReference type="ChEBI" id="CHEBI:456216"/>
        <dbReference type="EC" id="2.7.11.1"/>
    </reaction>
</comment>
<feature type="transmembrane region" description="Helical" evidence="21">
    <location>
        <begin position="1026"/>
        <end position="1050"/>
    </location>
</feature>
<dbReference type="EMBL" id="CM010723">
    <property type="protein sequence ID" value="RZC75920.1"/>
    <property type="molecule type" value="Genomic_DNA"/>
</dbReference>
<comment type="subcellular location">
    <subcellularLocation>
        <location evidence="1">Cell membrane</location>
        <topology evidence="1">Single-pass type I membrane protein</topology>
    </subcellularLocation>
</comment>
<dbReference type="InterPro" id="IPR001220">
    <property type="entry name" value="Legume_lectin_dom"/>
</dbReference>
<proteinExistence type="inferred from homology"/>
<dbReference type="FunFam" id="3.30.200.20:FF:000112">
    <property type="entry name" value="Lectin-domain containing receptor kinase A4.3"/>
    <property type="match status" value="1"/>
</dbReference>
<dbReference type="FunFam" id="3.30.200.20:FF:000039">
    <property type="entry name" value="receptor-like protein kinase FERONIA"/>
    <property type="match status" value="1"/>
</dbReference>
<keyword evidence="11 20" id="KW-0547">Nucleotide-binding</keyword>
<keyword evidence="25" id="KW-1185">Reference proteome</keyword>
<dbReference type="GO" id="GO:0005886">
    <property type="term" value="C:plasma membrane"/>
    <property type="evidence" value="ECO:0007669"/>
    <property type="project" value="UniProtKB-SubCell"/>
</dbReference>
<evidence type="ECO:0000256" key="16">
    <source>
        <dbReference type="ARBA" id="ARBA00023170"/>
    </source>
</evidence>
<dbReference type="SUPFAM" id="SSF49899">
    <property type="entry name" value="Concanavalin A-like lectins/glucanases"/>
    <property type="match status" value="2"/>
</dbReference>
<dbReference type="InterPro" id="IPR008271">
    <property type="entry name" value="Ser/Thr_kinase_AS"/>
</dbReference>
<keyword evidence="6" id="KW-0723">Serine/threonine-protein kinase</keyword>
<dbReference type="Gene3D" id="2.60.120.200">
    <property type="match status" value="2"/>
</dbReference>
<feature type="binding site" evidence="20">
    <location>
        <position position="1113"/>
    </location>
    <ligand>
        <name>ATP</name>
        <dbReference type="ChEBI" id="CHEBI:30616"/>
    </ligand>
</feature>
<keyword evidence="16" id="KW-0675">Receptor</keyword>
<dbReference type="CDD" id="cd06899">
    <property type="entry name" value="lectin_legume_LecRK_Arcelin_ConA"/>
    <property type="match status" value="2"/>
</dbReference>
<dbReference type="InterPro" id="IPR000719">
    <property type="entry name" value="Prot_kinase_dom"/>
</dbReference>
<evidence type="ECO:0000256" key="8">
    <source>
        <dbReference type="ARBA" id="ARBA00022692"/>
    </source>
</evidence>